<dbReference type="Gene3D" id="2.60.120.200">
    <property type="match status" value="1"/>
</dbReference>
<keyword evidence="5" id="KW-0732">Signal</keyword>
<dbReference type="GO" id="GO:0005576">
    <property type="term" value="C:extracellular region"/>
    <property type="evidence" value="ECO:0007669"/>
    <property type="project" value="UniProtKB-SubCell"/>
</dbReference>
<comment type="similarity">
    <text evidence="8">Belongs to the polysaccharide lyase 9 family.</text>
</comment>
<evidence type="ECO:0000256" key="6">
    <source>
        <dbReference type="ARBA" id="ARBA00022837"/>
    </source>
</evidence>
<evidence type="ECO:0000256" key="3">
    <source>
        <dbReference type="ARBA" id="ARBA00022525"/>
    </source>
</evidence>
<feature type="non-terminal residue" evidence="9">
    <location>
        <position position="682"/>
    </location>
</feature>
<organism evidence="9">
    <name type="scientific">marine metagenome</name>
    <dbReference type="NCBI Taxonomy" id="408172"/>
    <lineage>
        <taxon>unclassified sequences</taxon>
        <taxon>metagenomes</taxon>
        <taxon>ecological metagenomes</taxon>
    </lineage>
</organism>
<comment type="subcellular location">
    <subcellularLocation>
        <location evidence="2">Secreted</location>
    </subcellularLocation>
</comment>
<evidence type="ECO:0000256" key="4">
    <source>
        <dbReference type="ARBA" id="ARBA00022723"/>
    </source>
</evidence>
<evidence type="ECO:0000256" key="2">
    <source>
        <dbReference type="ARBA" id="ARBA00004613"/>
    </source>
</evidence>
<evidence type="ECO:0000313" key="9">
    <source>
        <dbReference type="EMBL" id="SVA99956.1"/>
    </source>
</evidence>
<evidence type="ECO:0000256" key="1">
    <source>
        <dbReference type="ARBA" id="ARBA00001913"/>
    </source>
</evidence>
<reference evidence="9" key="1">
    <citation type="submission" date="2018-05" db="EMBL/GenBank/DDBJ databases">
        <authorList>
            <person name="Lanie J.A."/>
            <person name="Ng W.-L."/>
            <person name="Kazmierczak K.M."/>
            <person name="Andrzejewski T.M."/>
            <person name="Davidsen T.M."/>
            <person name="Wayne K.J."/>
            <person name="Tettelin H."/>
            <person name="Glass J.I."/>
            <person name="Rusch D."/>
            <person name="Podicherti R."/>
            <person name="Tsui H.-C.T."/>
            <person name="Winkler M.E."/>
        </authorList>
    </citation>
    <scope>NUCLEOTIDE SEQUENCE</scope>
</reference>
<accession>A0A382AEL3</accession>
<keyword evidence="6" id="KW-0106">Calcium</keyword>
<dbReference type="AlphaFoldDB" id="A0A382AEL3"/>
<dbReference type="InterPro" id="IPR011050">
    <property type="entry name" value="Pectin_lyase_fold/virulence"/>
</dbReference>
<dbReference type="InterPro" id="IPR012334">
    <property type="entry name" value="Pectin_lyas_fold"/>
</dbReference>
<dbReference type="SUPFAM" id="SSF49899">
    <property type="entry name" value="Concanavalin A-like lectins/glucanases"/>
    <property type="match status" value="1"/>
</dbReference>
<dbReference type="GO" id="GO:0046872">
    <property type="term" value="F:metal ion binding"/>
    <property type="evidence" value="ECO:0007669"/>
    <property type="project" value="UniProtKB-KW"/>
</dbReference>
<evidence type="ECO:0000256" key="7">
    <source>
        <dbReference type="ARBA" id="ARBA00023239"/>
    </source>
</evidence>
<dbReference type="InterPro" id="IPR052052">
    <property type="entry name" value="Polysaccharide_Lyase_9"/>
</dbReference>
<evidence type="ECO:0000256" key="5">
    <source>
        <dbReference type="ARBA" id="ARBA00022729"/>
    </source>
</evidence>
<keyword evidence="3" id="KW-0964">Secreted</keyword>
<dbReference type="SUPFAM" id="SSF51126">
    <property type="entry name" value="Pectin lyase-like"/>
    <property type="match status" value="2"/>
</dbReference>
<evidence type="ECO:0008006" key="10">
    <source>
        <dbReference type="Google" id="ProtNLM"/>
    </source>
</evidence>
<dbReference type="InterPro" id="IPR013320">
    <property type="entry name" value="ConA-like_dom_sf"/>
</dbReference>
<protein>
    <recommendedName>
        <fullName evidence="10">DUF1565 domain-containing protein</fullName>
    </recommendedName>
</protein>
<proteinExistence type="inferred from homology"/>
<gene>
    <name evidence="9" type="ORF">METZ01_LOCUS152810</name>
</gene>
<dbReference type="EMBL" id="UINC01025065">
    <property type="protein sequence ID" value="SVA99956.1"/>
    <property type="molecule type" value="Genomic_DNA"/>
</dbReference>
<dbReference type="GO" id="GO:0016837">
    <property type="term" value="F:carbon-oxygen lyase activity, acting on polysaccharides"/>
    <property type="evidence" value="ECO:0007669"/>
    <property type="project" value="TreeGrafter"/>
</dbReference>
<keyword evidence="7" id="KW-0456">Lyase</keyword>
<dbReference type="PANTHER" id="PTHR40088:SF1">
    <property type="entry name" value="PECTATE LYASE PEL9"/>
    <property type="match status" value="1"/>
</dbReference>
<sequence>MEWMFITIFTLHCNYGITNMKIFISFLFIIVTYGSAQNFSISFDGTDDYISTGIPYTDLYQQTSIEIRTIFKWYAEDDDGGTTGQGIISNVSSASGHQIDLAIDVDVENGDKKLSIAWSDYSNLGSPDMERSVFDYTTINFDEWYDIKVRLEDDGTANWYLDGQLVETDSVNFTSLGYYSENGVPDISIGRANSVYDTYFDGLIDEIMISTGDTLGYWKFDTGTGEIAYDYSGNANHGTIYGATWSTDVSVYTGPVWYVSTEGSDENVGDIDNPFASLQAAINASSNGDTVLVATGTYIAPNEPHFDNGSSAGPNFYEKDSLVILGEGSETTIIDLDDHYYGFIFSYNSNDNIVDGFTIKNGGNLLITALNNSYDNTFKNCVFLATGGESYTYASYYSGENFINCTFIGDGENSALYNYPTQSVITNSIFYNYNGLISENYLEELTVSYSLFYAVGGDLPTGETLIFLDPRFCDPDSNNYNLAENSPCVGSGSGELNIGALGVGCDVIGYSLYVSKFGSDDNIGSEENPLLTIQAGLNAAWHHDTVYVASGTYLENIRWPEKSDISLIGEDKDSTIIDGNSSSIVIWIERLDENFDSFGSILIKDFTIQNGYSTYVGGIYTYSNSASIELDDLNIIDNGGINGSGLYAYGSDSVSLSNVLIENNKSYTQNSFAIYSRDCNLT</sequence>
<comment type="cofactor">
    <cofactor evidence="1">
        <name>Ca(2+)</name>
        <dbReference type="ChEBI" id="CHEBI:29108"/>
    </cofactor>
</comment>
<evidence type="ECO:0000256" key="8">
    <source>
        <dbReference type="ARBA" id="ARBA00038263"/>
    </source>
</evidence>
<name>A0A382AEL3_9ZZZZ</name>
<dbReference type="PANTHER" id="PTHR40088">
    <property type="entry name" value="PECTATE LYASE (EUROFUNG)"/>
    <property type="match status" value="1"/>
</dbReference>
<dbReference type="Gene3D" id="2.160.20.10">
    <property type="entry name" value="Single-stranded right-handed beta-helix, Pectin lyase-like"/>
    <property type="match status" value="2"/>
</dbReference>
<keyword evidence="4" id="KW-0479">Metal-binding</keyword>